<evidence type="ECO:0000313" key="2">
    <source>
        <dbReference type="EMBL" id="GIG10410.1"/>
    </source>
</evidence>
<sequence length="156" mass="16029">MRVVLAAVAVGLVLAGSPAYAGEDRPTVAVADQAGAPREMLEQLAKVAGRPLGEVQRVLAVDAGKVELTAEQAERLVAGGEVDGVKVLGTMPGGKDLLGTTFTDLSDGAFDGPGEVAPFRSALIFGGYLPDGREWCLTMCISTGRSVAECVLLSRS</sequence>
<dbReference type="EMBL" id="BONI01000088">
    <property type="protein sequence ID" value="GIG10410.1"/>
    <property type="molecule type" value="Genomic_DNA"/>
</dbReference>
<feature type="chain" id="PRO_5035239225" evidence="1">
    <location>
        <begin position="22"/>
        <end position="156"/>
    </location>
</feature>
<accession>A0A8J3LCY0</accession>
<dbReference type="RefSeq" id="WP_203698348.1">
    <property type="nucleotide sequence ID" value="NZ_BAAALC010000073.1"/>
</dbReference>
<protein>
    <submittedName>
        <fullName evidence="2">Uncharacterized protein</fullName>
    </submittedName>
</protein>
<keyword evidence="1" id="KW-0732">Signal</keyword>
<evidence type="ECO:0000256" key="1">
    <source>
        <dbReference type="SAM" id="SignalP"/>
    </source>
</evidence>
<dbReference type="Proteomes" id="UP000630887">
    <property type="component" value="Unassembled WGS sequence"/>
</dbReference>
<feature type="signal peptide" evidence="1">
    <location>
        <begin position="1"/>
        <end position="21"/>
    </location>
</feature>
<dbReference type="AlphaFoldDB" id="A0A8J3LCY0"/>
<keyword evidence="3" id="KW-1185">Reference proteome</keyword>
<proteinExistence type="predicted"/>
<gene>
    <name evidence="2" type="ORF">Cco03nite_71100</name>
</gene>
<name>A0A8J3LCY0_9ACTN</name>
<evidence type="ECO:0000313" key="3">
    <source>
        <dbReference type="Proteomes" id="UP000630887"/>
    </source>
</evidence>
<reference evidence="2 3" key="1">
    <citation type="submission" date="2021-01" db="EMBL/GenBank/DDBJ databases">
        <title>Whole genome shotgun sequence of Catellatospora coxensis NBRC 107359.</title>
        <authorList>
            <person name="Komaki H."/>
            <person name="Tamura T."/>
        </authorList>
    </citation>
    <scope>NUCLEOTIDE SEQUENCE [LARGE SCALE GENOMIC DNA]</scope>
    <source>
        <strain evidence="2 3">NBRC 107359</strain>
    </source>
</reference>
<organism evidence="2 3">
    <name type="scientific">Catellatospora coxensis</name>
    <dbReference type="NCBI Taxonomy" id="310354"/>
    <lineage>
        <taxon>Bacteria</taxon>
        <taxon>Bacillati</taxon>
        <taxon>Actinomycetota</taxon>
        <taxon>Actinomycetes</taxon>
        <taxon>Micromonosporales</taxon>
        <taxon>Micromonosporaceae</taxon>
        <taxon>Catellatospora</taxon>
    </lineage>
</organism>
<comment type="caution">
    <text evidence="2">The sequence shown here is derived from an EMBL/GenBank/DDBJ whole genome shotgun (WGS) entry which is preliminary data.</text>
</comment>